<keyword evidence="2" id="KW-1185">Reference proteome</keyword>
<comment type="caution">
    <text evidence="1">The sequence shown here is derived from an EMBL/GenBank/DDBJ whole genome shotgun (WGS) entry which is preliminary data.</text>
</comment>
<evidence type="ECO:0000313" key="1">
    <source>
        <dbReference type="EMBL" id="KAI0032081.1"/>
    </source>
</evidence>
<accession>A0ACB8QJT0</accession>
<dbReference type="Proteomes" id="UP000814128">
    <property type="component" value="Unassembled WGS sequence"/>
</dbReference>
<sequence>MSVDVLCHCGYDPLRLKFHVLYIHPHFFSIPSSIFRLSRVSAGIDRPLEAYTHRTAARRRSLLGPVCAVIITSRLRQLFPAPVLAALHHSSAARSPARTARAPAPSPGYAVSLSVGNAAAIRPLPSDRSVRGRINAHSHRHDLPISDAGPSTGASTAEIERPGTEVWTDRAKGPAYGLACPHSILYRAQPFHYHTSSLRASQSFFGLAYSMPVLSSV</sequence>
<reference evidence="1" key="1">
    <citation type="submission" date="2021-02" db="EMBL/GenBank/DDBJ databases">
        <authorList>
            <consortium name="DOE Joint Genome Institute"/>
            <person name="Ahrendt S."/>
            <person name="Looney B.P."/>
            <person name="Miyauchi S."/>
            <person name="Morin E."/>
            <person name="Drula E."/>
            <person name="Courty P.E."/>
            <person name="Chicoki N."/>
            <person name="Fauchery L."/>
            <person name="Kohler A."/>
            <person name="Kuo A."/>
            <person name="Labutti K."/>
            <person name="Pangilinan J."/>
            <person name="Lipzen A."/>
            <person name="Riley R."/>
            <person name="Andreopoulos W."/>
            <person name="He G."/>
            <person name="Johnson J."/>
            <person name="Barry K.W."/>
            <person name="Grigoriev I.V."/>
            <person name="Nagy L."/>
            <person name="Hibbett D."/>
            <person name="Henrissat B."/>
            <person name="Matheny P.B."/>
            <person name="Labbe J."/>
            <person name="Martin F."/>
        </authorList>
    </citation>
    <scope>NUCLEOTIDE SEQUENCE</scope>
    <source>
        <strain evidence="1">EC-137</strain>
    </source>
</reference>
<proteinExistence type="predicted"/>
<reference evidence="1" key="2">
    <citation type="journal article" date="2022" name="New Phytol.">
        <title>Evolutionary transition to the ectomycorrhizal habit in the genomes of a hyperdiverse lineage of mushroom-forming fungi.</title>
        <authorList>
            <person name="Looney B."/>
            <person name="Miyauchi S."/>
            <person name="Morin E."/>
            <person name="Drula E."/>
            <person name="Courty P.E."/>
            <person name="Kohler A."/>
            <person name="Kuo A."/>
            <person name="LaButti K."/>
            <person name="Pangilinan J."/>
            <person name="Lipzen A."/>
            <person name="Riley R."/>
            <person name="Andreopoulos W."/>
            <person name="He G."/>
            <person name="Johnson J."/>
            <person name="Nolan M."/>
            <person name="Tritt A."/>
            <person name="Barry K.W."/>
            <person name="Grigoriev I.V."/>
            <person name="Nagy L.G."/>
            <person name="Hibbett D."/>
            <person name="Henrissat B."/>
            <person name="Matheny P.B."/>
            <person name="Labbe J."/>
            <person name="Martin F.M."/>
        </authorList>
    </citation>
    <scope>NUCLEOTIDE SEQUENCE</scope>
    <source>
        <strain evidence="1">EC-137</strain>
    </source>
</reference>
<evidence type="ECO:0000313" key="2">
    <source>
        <dbReference type="Proteomes" id="UP000814128"/>
    </source>
</evidence>
<dbReference type="EMBL" id="MU273557">
    <property type="protein sequence ID" value="KAI0032081.1"/>
    <property type="molecule type" value="Genomic_DNA"/>
</dbReference>
<protein>
    <submittedName>
        <fullName evidence="1">Uncharacterized protein</fullName>
    </submittedName>
</protein>
<name>A0ACB8QJT0_9AGAM</name>
<organism evidence="1 2">
    <name type="scientific">Vararia minispora EC-137</name>
    <dbReference type="NCBI Taxonomy" id="1314806"/>
    <lineage>
        <taxon>Eukaryota</taxon>
        <taxon>Fungi</taxon>
        <taxon>Dikarya</taxon>
        <taxon>Basidiomycota</taxon>
        <taxon>Agaricomycotina</taxon>
        <taxon>Agaricomycetes</taxon>
        <taxon>Russulales</taxon>
        <taxon>Lachnocladiaceae</taxon>
        <taxon>Vararia</taxon>
    </lineage>
</organism>
<gene>
    <name evidence="1" type="ORF">K488DRAFT_86174</name>
</gene>